<proteinExistence type="predicted"/>
<dbReference type="PANTHER" id="PTHR35010">
    <property type="entry name" value="BLL4672 PROTEIN-RELATED"/>
    <property type="match status" value="1"/>
</dbReference>
<keyword evidence="3" id="KW-1185">Reference proteome</keyword>
<comment type="caution">
    <text evidence="2">The sequence shown here is derived from an EMBL/GenBank/DDBJ whole genome shotgun (WGS) entry which is preliminary data.</text>
</comment>
<protein>
    <recommendedName>
        <fullName evidence="1">MmyB-like transcription regulator ligand binding domain-containing protein</fullName>
    </recommendedName>
</protein>
<evidence type="ECO:0000313" key="2">
    <source>
        <dbReference type="EMBL" id="TCO32487.1"/>
    </source>
</evidence>
<dbReference type="EMBL" id="SLWN01000004">
    <property type="protein sequence ID" value="TCO32487.1"/>
    <property type="molecule type" value="Genomic_DNA"/>
</dbReference>
<reference evidence="2 3" key="1">
    <citation type="journal article" date="2015" name="Stand. Genomic Sci.">
        <title>Genomic Encyclopedia of Bacterial and Archaeal Type Strains, Phase III: the genomes of soil and plant-associated and newly described type strains.</title>
        <authorList>
            <person name="Whitman W.B."/>
            <person name="Woyke T."/>
            <person name="Klenk H.P."/>
            <person name="Zhou Y."/>
            <person name="Lilburn T.G."/>
            <person name="Beck B.J."/>
            <person name="De Vos P."/>
            <person name="Vandamme P."/>
            <person name="Eisen J.A."/>
            <person name="Garrity G."/>
            <person name="Hugenholtz P."/>
            <person name="Kyrpides N.C."/>
        </authorList>
    </citation>
    <scope>NUCLEOTIDE SEQUENCE [LARGE SCALE GENOMIC DNA]</scope>
    <source>
        <strain evidence="2 3">VKM Ac-2572</strain>
    </source>
</reference>
<feature type="domain" description="MmyB-like transcription regulator ligand binding" evidence="1">
    <location>
        <begin position="2"/>
        <end position="95"/>
    </location>
</feature>
<dbReference type="AlphaFoldDB" id="A0A4R2HN75"/>
<dbReference type="Pfam" id="PF17765">
    <property type="entry name" value="MLTR_LBD"/>
    <property type="match status" value="1"/>
</dbReference>
<evidence type="ECO:0000313" key="3">
    <source>
        <dbReference type="Proteomes" id="UP000294508"/>
    </source>
</evidence>
<dbReference type="Gene3D" id="3.30.450.180">
    <property type="match status" value="1"/>
</dbReference>
<evidence type="ECO:0000259" key="1">
    <source>
        <dbReference type="Pfam" id="PF17765"/>
    </source>
</evidence>
<name>A0A4R2HN75_9ACTN</name>
<accession>A0A4R2HN75</accession>
<gene>
    <name evidence="2" type="ORF">EV652_10493</name>
</gene>
<organism evidence="2 3">
    <name type="scientific">Kribbella steppae</name>
    <dbReference type="NCBI Taxonomy" id="2512223"/>
    <lineage>
        <taxon>Bacteria</taxon>
        <taxon>Bacillati</taxon>
        <taxon>Actinomycetota</taxon>
        <taxon>Actinomycetes</taxon>
        <taxon>Propionibacteriales</taxon>
        <taxon>Kribbellaceae</taxon>
        <taxon>Kribbella</taxon>
    </lineage>
</organism>
<dbReference type="Proteomes" id="UP000294508">
    <property type="component" value="Unassembled WGS sequence"/>
</dbReference>
<dbReference type="InterPro" id="IPR041413">
    <property type="entry name" value="MLTR_LBD"/>
</dbReference>
<sequence>MHVHWASVAPAVVAAFRADAARAPEDPEFRRVVDELSAASTEFAELWARQEVGVPGQAVKAVDHPEAGELFFDLTTLTVADHPDWYLELYVPRPA</sequence>